<dbReference type="CDD" id="cd10548">
    <property type="entry name" value="cupin_CDO"/>
    <property type="match status" value="1"/>
</dbReference>
<dbReference type="PANTHER" id="PTHR12918">
    <property type="entry name" value="CYSTEINE DIOXYGENASE"/>
    <property type="match status" value="1"/>
</dbReference>
<evidence type="ECO:0000256" key="3">
    <source>
        <dbReference type="ARBA" id="ARBA00022964"/>
    </source>
</evidence>
<dbReference type="Proteomes" id="UP001209922">
    <property type="component" value="Unassembled WGS sequence"/>
</dbReference>
<keyword evidence="4" id="KW-0560">Oxidoreductase</keyword>
<evidence type="ECO:0000256" key="1">
    <source>
        <dbReference type="ARBA" id="ARBA00006622"/>
    </source>
</evidence>
<organism evidence="6 7">
    <name type="scientific">Xanthomonas chitinilytica</name>
    <dbReference type="NCBI Taxonomy" id="2989819"/>
    <lineage>
        <taxon>Bacteria</taxon>
        <taxon>Pseudomonadati</taxon>
        <taxon>Pseudomonadota</taxon>
        <taxon>Gammaproteobacteria</taxon>
        <taxon>Lysobacterales</taxon>
        <taxon>Lysobacteraceae</taxon>
        <taxon>Xanthomonas</taxon>
    </lineage>
</organism>
<evidence type="ECO:0000313" key="7">
    <source>
        <dbReference type="Proteomes" id="UP001209922"/>
    </source>
</evidence>
<protein>
    <submittedName>
        <fullName evidence="6">Cysteine dioxygenase family protein</fullName>
    </submittedName>
</protein>
<dbReference type="SUPFAM" id="SSF51182">
    <property type="entry name" value="RmlC-like cupins"/>
    <property type="match status" value="1"/>
</dbReference>
<dbReference type="InterPro" id="IPR010300">
    <property type="entry name" value="CDO_1"/>
</dbReference>
<dbReference type="InterPro" id="IPR014710">
    <property type="entry name" value="RmlC-like_jellyroll"/>
</dbReference>
<dbReference type="Pfam" id="PF05995">
    <property type="entry name" value="CDO_I"/>
    <property type="match status" value="1"/>
</dbReference>
<dbReference type="EMBL" id="JAPCHY010000009">
    <property type="protein sequence ID" value="MCW4473115.1"/>
    <property type="molecule type" value="Genomic_DNA"/>
</dbReference>
<keyword evidence="3 6" id="KW-0223">Dioxygenase</keyword>
<evidence type="ECO:0000256" key="4">
    <source>
        <dbReference type="ARBA" id="ARBA00023002"/>
    </source>
</evidence>
<proteinExistence type="inferred from homology"/>
<dbReference type="PANTHER" id="PTHR12918:SF1">
    <property type="entry name" value="CYSTEINE DIOXYGENASE TYPE 1"/>
    <property type="match status" value="1"/>
</dbReference>
<accession>A0ABT3JX99</accession>
<evidence type="ECO:0000256" key="5">
    <source>
        <dbReference type="ARBA" id="ARBA00023004"/>
    </source>
</evidence>
<dbReference type="GO" id="GO:0051213">
    <property type="term" value="F:dioxygenase activity"/>
    <property type="evidence" value="ECO:0007669"/>
    <property type="project" value="UniProtKB-KW"/>
</dbReference>
<gene>
    <name evidence="6" type="ORF">OK345_11425</name>
</gene>
<sequence>MNDDVLQFPDFPGRETLVARIDAAVAPGDPEQVVAALRRTLTELIDDPQVRLPDCVRRPRAERYARRELYRSPEHGYSVVAMSWAPGQGTPLHDHSGLWCVDGVWQGRLQVTQYALLERSGDRARFRPASTVAAARGSAGSLIPPHEYHILHNASDDALAVSVHVYQAAMERCAIFLPERDDWYRCQERQLQTEADC</sequence>
<keyword evidence="5" id="KW-0408">Iron</keyword>
<evidence type="ECO:0000256" key="2">
    <source>
        <dbReference type="ARBA" id="ARBA00022723"/>
    </source>
</evidence>
<comment type="similarity">
    <text evidence="1">Belongs to the cysteine dioxygenase family.</text>
</comment>
<dbReference type="Gene3D" id="2.60.120.10">
    <property type="entry name" value="Jelly Rolls"/>
    <property type="match status" value="1"/>
</dbReference>
<dbReference type="RefSeq" id="WP_265128101.1">
    <property type="nucleotide sequence ID" value="NZ_JAPCHY010000009.1"/>
</dbReference>
<dbReference type="InterPro" id="IPR011051">
    <property type="entry name" value="RmlC_Cupin_sf"/>
</dbReference>
<comment type="caution">
    <text evidence="6">The sequence shown here is derived from an EMBL/GenBank/DDBJ whole genome shotgun (WGS) entry which is preliminary data.</text>
</comment>
<reference evidence="6 7" key="1">
    <citation type="submission" date="2022-10" db="EMBL/GenBank/DDBJ databases">
        <title>Xanthomonas sp. H13-6.</title>
        <authorList>
            <person name="Liu X."/>
            <person name="Deng Z."/>
            <person name="Jiang Y."/>
            <person name="Yu T."/>
            <person name="Ai J."/>
        </authorList>
    </citation>
    <scope>NUCLEOTIDE SEQUENCE [LARGE SCALE GENOMIC DNA]</scope>
    <source>
        <strain evidence="6 7">H13-6</strain>
    </source>
</reference>
<name>A0ABT3JX99_9XANT</name>
<keyword evidence="7" id="KW-1185">Reference proteome</keyword>
<keyword evidence="2" id="KW-0479">Metal-binding</keyword>
<evidence type="ECO:0000313" key="6">
    <source>
        <dbReference type="EMBL" id="MCW4473115.1"/>
    </source>
</evidence>